<evidence type="ECO:0000256" key="2">
    <source>
        <dbReference type="ARBA" id="ARBA00022679"/>
    </source>
</evidence>
<evidence type="ECO:0000256" key="5">
    <source>
        <dbReference type="ARBA" id="ARBA00023027"/>
    </source>
</evidence>
<evidence type="ECO:0008006" key="8">
    <source>
        <dbReference type="Google" id="ProtNLM"/>
    </source>
</evidence>
<dbReference type="RefSeq" id="XP_066615488.1">
    <property type="nucleotide sequence ID" value="XM_066756711.1"/>
</dbReference>
<keyword evidence="3" id="KW-0418">Kinase</keyword>
<dbReference type="Proteomes" id="UP000054399">
    <property type="component" value="Unassembled WGS sequence"/>
</dbReference>
<sequence>MQPQPIISRLSYVQYILLRFRMSSIFHFPAVYKLLRAPKRSPLYLRKSRRNIHYLRDLPVSPLSQLTSKPRLVSCEPSIAESSAMGAAKFPPAAHQLKKWTSEPTTLLLIQKKDDPRTTAAMGFILSHIQEHYPHLRLIVEAHTALDHPSFDNLIVASPGDEKLLPLHTSLVLTLGGDGTILHVSNLFSQGECPPVLSFSMGSLGFLLPFHISALSSALENTLKGPISVLNRMRLACKPIAANGDPLNRCTESVGEAGWQVMNEVALHRGRHTHLTVVDTYFDGQHLTEAVADGILLSTPTGSTAYSLSAGGPISHPETDAFLLTPVAPRSLSFRTVILPGRGEVKLEISPLARSPAELSIDGKEVCLLNAKESVVISRSPFPIPCVERSGSENGWVKDINSLLQFNVGFKNKSLMGHSS</sequence>
<evidence type="ECO:0000313" key="7">
    <source>
        <dbReference type="Proteomes" id="UP000054399"/>
    </source>
</evidence>
<dbReference type="Gene3D" id="3.40.50.10330">
    <property type="entry name" value="Probable inorganic polyphosphate/atp-NAD kinase, domain 1"/>
    <property type="match status" value="1"/>
</dbReference>
<dbReference type="PANTHER" id="PTHR20275">
    <property type="entry name" value="NAD KINASE"/>
    <property type="match status" value="1"/>
</dbReference>
<dbReference type="InterPro" id="IPR017437">
    <property type="entry name" value="ATP-NAD_kinase_PpnK-typ_C"/>
</dbReference>
<reference evidence="7" key="1">
    <citation type="submission" date="2015-01" db="EMBL/GenBank/DDBJ databases">
        <title>The Genome Sequence of Cryptococcus gattii MMRL2647.</title>
        <authorList>
            <consortium name="The Broad Institute Genomics Platform"/>
            <person name="Cuomo C."/>
            <person name="Litvintseva A."/>
            <person name="Chen Y."/>
            <person name="Heitman J."/>
            <person name="Sun S."/>
            <person name="Springer D."/>
            <person name="Dromer F."/>
            <person name="Young S."/>
            <person name="Zeng Q."/>
            <person name="Gargeya S."/>
            <person name="Abouelleil A."/>
            <person name="Alvarado L."/>
            <person name="Chapman S.B."/>
            <person name="Gainer-Dewar J."/>
            <person name="Goldberg J."/>
            <person name="Griggs A."/>
            <person name="Gujja S."/>
            <person name="Hansen M."/>
            <person name="Howarth C."/>
            <person name="Imamovic A."/>
            <person name="Larimer J."/>
            <person name="Murphy C."/>
            <person name="Naylor J."/>
            <person name="Pearson M."/>
            <person name="Priest M."/>
            <person name="Roberts A."/>
            <person name="Saif S."/>
            <person name="Shea T."/>
            <person name="Sykes S."/>
            <person name="Wortman J."/>
            <person name="Nusbaum C."/>
            <person name="Birren B."/>
        </authorList>
    </citation>
    <scope>NUCLEOTIDE SEQUENCE [LARGE SCALE GENOMIC DNA]</scope>
    <source>
        <strain evidence="7">IND107</strain>
    </source>
</reference>
<keyword evidence="4" id="KW-0521">NADP</keyword>
<dbReference type="InterPro" id="IPR017438">
    <property type="entry name" value="ATP-NAD_kinase_N"/>
</dbReference>
<dbReference type="Pfam" id="PF20143">
    <property type="entry name" value="NAD_kinase_C"/>
    <property type="match status" value="1"/>
</dbReference>
<dbReference type="GeneID" id="91989018"/>
<protein>
    <recommendedName>
        <fullName evidence="8">NADH kinase</fullName>
    </recommendedName>
</protein>
<dbReference type="InterPro" id="IPR016064">
    <property type="entry name" value="NAD/diacylglycerol_kinase_sf"/>
</dbReference>
<keyword evidence="2" id="KW-0808">Transferase</keyword>
<dbReference type="InterPro" id="IPR002504">
    <property type="entry name" value="NADK"/>
</dbReference>
<evidence type="ECO:0000256" key="4">
    <source>
        <dbReference type="ARBA" id="ARBA00022857"/>
    </source>
</evidence>
<comment type="similarity">
    <text evidence="1">Belongs to the NAD kinase family.</text>
</comment>
<organism evidence="6 7">
    <name type="scientific">Cryptococcus tetragattii IND107</name>
    <dbReference type="NCBI Taxonomy" id="1296105"/>
    <lineage>
        <taxon>Eukaryota</taxon>
        <taxon>Fungi</taxon>
        <taxon>Dikarya</taxon>
        <taxon>Basidiomycota</taxon>
        <taxon>Agaricomycotina</taxon>
        <taxon>Tremellomycetes</taxon>
        <taxon>Tremellales</taxon>
        <taxon>Cryptococcaceae</taxon>
        <taxon>Cryptococcus</taxon>
        <taxon>Cryptococcus gattii species complex</taxon>
    </lineage>
</organism>
<dbReference type="Gene3D" id="2.60.200.30">
    <property type="entry name" value="Probable inorganic polyphosphate/atp-NAD kinase, domain 2"/>
    <property type="match status" value="1"/>
</dbReference>
<accession>A0ABR3BWK4</accession>
<evidence type="ECO:0000256" key="1">
    <source>
        <dbReference type="ARBA" id="ARBA00010995"/>
    </source>
</evidence>
<dbReference type="PANTHER" id="PTHR20275:SF26">
    <property type="entry name" value="NADH KINASE POS5, MITOCHONDRIAL"/>
    <property type="match status" value="1"/>
</dbReference>
<name>A0ABR3BWK4_9TREE</name>
<keyword evidence="5" id="KW-0520">NAD</keyword>
<dbReference type="HAMAP" id="MF_00361">
    <property type="entry name" value="NAD_kinase"/>
    <property type="match status" value="1"/>
</dbReference>
<comment type="caution">
    <text evidence="6">The sequence shown here is derived from an EMBL/GenBank/DDBJ whole genome shotgun (WGS) entry which is preliminary data.</text>
</comment>
<keyword evidence="7" id="KW-1185">Reference proteome</keyword>
<evidence type="ECO:0000256" key="3">
    <source>
        <dbReference type="ARBA" id="ARBA00022777"/>
    </source>
</evidence>
<reference evidence="6 7" key="2">
    <citation type="submission" date="2024-01" db="EMBL/GenBank/DDBJ databases">
        <title>Comparative genomics of Cryptococcus and Kwoniella reveals pathogenesis evolution and contrasting modes of karyotype evolution via chromosome fusion or intercentromeric recombination.</title>
        <authorList>
            <person name="Coelho M.A."/>
            <person name="David-Palma M."/>
            <person name="Shea T."/>
            <person name="Bowers K."/>
            <person name="Mcginley-Smith S."/>
            <person name="Mohammad A.W."/>
            <person name="Gnirke A."/>
            <person name="Yurkov A.M."/>
            <person name="Nowrousian M."/>
            <person name="Sun S."/>
            <person name="Cuomo C.A."/>
            <person name="Heitman J."/>
        </authorList>
    </citation>
    <scope>NUCLEOTIDE SEQUENCE [LARGE SCALE GENOMIC DNA]</scope>
    <source>
        <strain evidence="6 7">IND107</strain>
    </source>
</reference>
<dbReference type="SUPFAM" id="SSF111331">
    <property type="entry name" value="NAD kinase/diacylglycerol kinase-like"/>
    <property type="match status" value="1"/>
</dbReference>
<dbReference type="Pfam" id="PF01513">
    <property type="entry name" value="NAD_kinase"/>
    <property type="match status" value="1"/>
</dbReference>
<proteinExistence type="inferred from homology"/>
<gene>
    <name evidence="6" type="ORF">I308_102160</name>
</gene>
<dbReference type="EMBL" id="ATAM02000003">
    <property type="protein sequence ID" value="KAL0252768.1"/>
    <property type="molecule type" value="Genomic_DNA"/>
</dbReference>
<evidence type="ECO:0000313" key="6">
    <source>
        <dbReference type="EMBL" id="KAL0252768.1"/>
    </source>
</evidence>